<feature type="region of interest" description="Disordered" evidence="3">
    <location>
        <begin position="126"/>
        <end position="147"/>
    </location>
</feature>
<feature type="region of interest" description="Disordered" evidence="3">
    <location>
        <begin position="394"/>
        <end position="425"/>
    </location>
</feature>
<evidence type="ECO:0000256" key="1">
    <source>
        <dbReference type="ARBA" id="ARBA00022723"/>
    </source>
</evidence>
<dbReference type="SMART" id="SM00109">
    <property type="entry name" value="C1"/>
    <property type="match status" value="1"/>
</dbReference>
<feature type="region of interest" description="Disordered" evidence="3">
    <location>
        <begin position="200"/>
        <end position="239"/>
    </location>
</feature>
<dbReference type="STRING" id="231916.A0A409VIN3"/>
<dbReference type="PROSITE" id="PS00479">
    <property type="entry name" value="ZF_DAG_PE_1"/>
    <property type="match status" value="1"/>
</dbReference>
<feature type="domain" description="Phorbol-ester/DAG-type" evidence="4">
    <location>
        <begin position="632"/>
        <end position="684"/>
    </location>
</feature>
<keyword evidence="1" id="KW-0479">Metal-binding</keyword>
<feature type="compositionally biased region" description="Basic and acidic residues" evidence="3">
    <location>
        <begin position="206"/>
        <end position="216"/>
    </location>
</feature>
<evidence type="ECO:0000259" key="4">
    <source>
        <dbReference type="PROSITE" id="PS50081"/>
    </source>
</evidence>
<dbReference type="OrthoDB" id="6270916at2759"/>
<dbReference type="SUPFAM" id="SSF57889">
    <property type="entry name" value="Cysteine-rich domain"/>
    <property type="match status" value="1"/>
</dbReference>
<evidence type="ECO:0000313" key="5">
    <source>
        <dbReference type="EMBL" id="PPQ66076.1"/>
    </source>
</evidence>
<dbReference type="GO" id="GO:0046872">
    <property type="term" value="F:metal ion binding"/>
    <property type="evidence" value="ECO:0007669"/>
    <property type="project" value="UniProtKB-KW"/>
</dbReference>
<evidence type="ECO:0000313" key="6">
    <source>
        <dbReference type="Proteomes" id="UP000284706"/>
    </source>
</evidence>
<name>A0A409VIN3_9AGAR</name>
<dbReference type="Proteomes" id="UP000284706">
    <property type="component" value="Unassembled WGS sequence"/>
</dbReference>
<dbReference type="InterPro" id="IPR046349">
    <property type="entry name" value="C1-like_sf"/>
</dbReference>
<dbReference type="InParanoid" id="A0A409VIN3"/>
<dbReference type="Gene3D" id="3.30.60.20">
    <property type="match status" value="1"/>
</dbReference>
<dbReference type="PROSITE" id="PS50081">
    <property type="entry name" value="ZF_DAG_PE_2"/>
    <property type="match status" value="1"/>
</dbReference>
<dbReference type="Pfam" id="PF00130">
    <property type="entry name" value="C1_1"/>
    <property type="match status" value="1"/>
</dbReference>
<feature type="compositionally biased region" description="Basic and acidic residues" evidence="3">
    <location>
        <begin position="400"/>
        <end position="416"/>
    </location>
</feature>
<comment type="caution">
    <text evidence="5">The sequence shown here is derived from an EMBL/GenBank/DDBJ whole genome shotgun (WGS) entry which is preliminary data.</text>
</comment>
<feature type="compositionally biased region" description="Basic residues" evidence="3">
    <location>
        <begin position="222"/>
        <end position="232"/>
    </location>
</feature>
<gene>
    <name evidence="5" type="ORF">CVT26_010818</name>
</gene>
<accession>A0A409VIN3</accession>
<feature type="compositionally biased region" description="Basic and acidic residues" evidence="3">
    <location>
        <begin position="2306"/>
        <end position="2318"/>
    </location>
</feature>
<evidence type="ECO:0000256" key="3">
    <source>
        <dbReference type="SAM" id="MobiDB-lite"/>
    </source>
</evidence>
<proteinExistence type="predicted"/>
<sequence length="2325" mass="260190">MSNGQPNKGRLPHLDPSFSFNVYDDDALQPAPLSPSVTLNAAHFEPLSPSTNSPTTPKIDRPAIANVSSRARNESRKLLSHVLIQLANRRRPEPIVDTITKVTHDSADNIFGSLGESVRDAFKVSGRQASRQERHSNIAQDDSDDESTDIFTTDDTIDLMVQLLDVLTLSIAQGWPIFDERSVLLAECIRDGLVSQQNSVSPYSQEDFREREKDLKVPSPFRRPRSVSKRSRSPSPTPGHINVSGLLSLCIAVLKSVVLEDCRYRVASPRPSRPPNALQGLTLNVAQFIIHNHRHSPRIISQIAFAMVPAFYTFSPSMYTRLLLFFRSSVLNTVLKSLKHLRGPIAKSSLQSRPGMSKVLLYYAVYTSCISVENPFADSDNPEDNAGVSIQIDEVQADPTELRPGKNWESSNDRNIKGGVQSTNNPRQSPSLYYLAFLIPPLLTSMLESLDQSNTADRAGSDDTLPTQFLNLLELITRSKPDTYNDLLEIVAYRGAKPRRMAIAILCKIWPKSVGHTMISRPFCSVDGFMQTTSKPFAHQFMPWYFEAAGRVNPGYVLHDHCRSCFKGITGFGLLCPFCMTAVHFDCYEYPEGNLEIQYSMKQDAQVQRIAMCRFSNVQSYGLDTLPNNANGHKFEAANWFTLSLCSLCRKPLWGCFAQGLKCANCPCTLHRACVASFESSQRCRNYRIASDELTIFWDTLRLSCLDHFPVLRFGHAQLKDCTYEEVAIFHATLRTQLQILINGIEFGTVLIHEEHSTKEGRDQHLDRFELHQTISTCEELLASGRLTYSPLMQQYCLDSDTMDSMPSIMHNWSFLEYVTAAIKTSLPQTHDAPLTQSDLLTVDSFASADDDVESTTYPFETATVSHIRNILAVDFSLRSDYAAQLLINQLHHLSLLERVDSNVFPFEGIRHEMNVECVFPLPLGLDLSMNVETLVSSIEASLEDLDLSTNEFGFLLLTRRFWPNSLASEYGLRRLATKVLSWILNEDDHLATVLREFLAKKKLPPGVWTDHDSVWPHSSDAHTSSTAAANGSDYIPARRSLLSRFALPWLMELHNIHPPLYSEIVFDACLQSVQDPDVGAFDSLQLVTKDSDISDKVLRSIIKLCHASVVFDVFDELLARWIELLSTSHHFNQPIPSLPRLWPSDNDITQRTTLTDHLPGSFEKMSYINPLEACLNYAKQSSEALRKCLSFLSNVVKSGIYIPTASFRQLLGLIKTTLDDDLTNADKFARAVALSLWLRSFGRQDLQNLISSLHAHLSSRIHESLNSGKGASTAISIIRYSLAACLRLCGCERSSIIAAGMMTLEDVQQLPLRKRVGVRGSGIIDPVTIETEIMTALQLYVTTNLDEVSGLTAKFLNMFIMDSPFLEGFEVDNFILRNGKIIAQCAWMIYSIQRDDLATVRINLLLRSLLIDSEHFHNILRSSLDPGSSPMTERLSSVNRLFRMVADVTNPAFNVEGRQWRSSVSEIFYAFFSALWADDSEEVRTMVKSSVAALLPGHFEVISQCWNESLAKAPISERTRLVSFLLQLRPHFSSWKVLDWECIIDTLVQYDYDPKGIQSAIIRNNDMSVDKDTSPADPDLAYLRVSIILLSLQMMADGVEIDNFSLMKLKTQFVQVTGFSQISVAPTQNGQSFQLLFSDIIDLPDLAYPCIEELPRLVDAPHYSDLPYTALGVSDHSEDRTVKALIGSAFLDAVLCLLSTVKSLASLPVLTLKCLLDTLYIVIHKYDLDDRSLRHLQPVFRKALLRVVEILSTDMSYEVRQMSLSIAQAAINSRYSFIGPSVPVILELVVNEVASESRNLQDALVVHARLLIGNTFQSFCASGLLLSLMKRQLRSTFFKTLNQVLDPQSNFASNDICETLLRDTMARASAFDQCDSALFQHVVQNLSQFVEGVFFEGYSPELIIFIGQHLTSLARRLSDGSIAGADPSPLVDISTVVLQNHKKYAKEFLPYVDTLLRAALNRLHVNSPSLIRLLDVASAFQPKIHQESSTVFDVFNTLVEILADGLRMKTKALPLAIKCLADTLIQVVSNSPSYNGNFYKTINDGAYFFLQNHIWHEESIEQHYQAALASGKLLLLAASRDPAIFQRIRESRLPLSIRSWNILLLVTLQGAQADWMTMMHSAFPTFSVSFSAMLRSYVYSGISSSAGASTDVNQAHIAMKGWLTLVNTLSRQCSGGEDLVMSVWNELWPAYEGFLNVLETEAQAELHPQTLVSLVSTSVADLFLFIHSLKTPLALGTSFHILILHRLQLLNRGDTSSSKLSRAIRIINETPPEIASSAILMDQLAKELIAAEKIRLIESKRDNGRITGDSRYRKEGKLPTNIGQ</sequence>
<keyword evidence="6" id="KW-1185">Reference proteome</keyword>
<organism evidence="5 6">
    <name type="scientific">Gymnopilus dilepis</name>
    <dbReference type="NCBI Taxonomy" id="231916"/>
    <lineage>
        <taxon>Eukaryota</taxon>
        <taxon>Fungi</taxon>
        <taxon>Dikarya</taxon>
        <taxon>Basidiomycota</taxon>
        <taxon>Agaricomycotina</taxon>
        <taxon>Agaricomycetes</taxon>
        <taxon>Agaricomycetidae</taxon>
        <taxon>Agaricales</taxon>
        <taxon>Agaricineae</taxon>
        <taxon>Hymenogastraceae</taxon>
        <taxon>Gymnopilus</taxon>
    </lineage>
</organism>
<reference evidence="5 6" key="1">
    <citation type="journal article" date="2018" name="Evol. Lett.">
        <title>Horizontal gene cluster transfer increased hallucinogenic mushroom diversity.</title>
        <authorList>
            <person name="Reynolds H.T."/>
            <person name="Vijayakumar V."/>
            <person name="Gluck-Thaler E."/>
            <person name="Korotkin H.B."/>
            <person name="Matheny P.B."/>
            <person name="Slot J.C."/>
        </authorList>
    </citation>
    <scope>NUCLEOTIDE SEQUENCE [LARGE SCALE GENOMIC DNA]</scope>
    <source>
        <strain evidence="5 6">SRW20</strain>
    </source>
</reference>
<protein>
    <recommendedName>
        <fullName evidence="4">Phorbol-ester/DAG-type domain-containing protein</fullName>
    </recommendedName>
</protein>
<dbReference type="EMBL" id="NHYE01005639">
    <property type="protein sequence ID" value="PPQ66076.1"/>
    <property type="molecule type" value="Genomic_DNA"/>
</dbReference>
<feature type="region of interest" description="Disordered" evidence="3">
    <location>
        <begin position="2306"/>
        <end position="2325"/>
    </location>
</feature>
<evidence type="ECO:0000256" key="2">
    <source>
        <dbReference type="ARBA" id="ARBA00022833"/>
    </source>
</evidence>
<dbReference type="InterPro" id="IPR002219">
    <property type="entry name" value="PKC_DAG/PE"/>
</dbReference>
<keyword evidence="2" id="KW-0862">Zinc</keyword>